<reference evidence="1" key="3">
    <citation type="submission" date="2015-04" db="UniProtKB">
        <authorList>
            <consortium name="EnsemblPlants"/>
        </authorList>
    </citation>
    <scope>IDENTIFICATION</scope>
</reference>
<keyword evidence="2" id="KW-1185">Reference proteome</keyword>
<protein>
    <submittedName>
        <fullName evidence="1">Uncharacterized protein</fullName>
    </submittedName>
</protein>
<dbReference type="EnsemblPlants" id="LPERR07G16380.1">
    <property type="protein sequence ID" value="LPERR07G16380.1"/>
    <property type="gene ID" value="LPERR07G16380"/>
</dbReference>
<reference evidence="1 2" key="1">
    <citation type="submission" date="2012-08" db="EMBL/GenBank/DDBJ databases">
        <title>Oryza genome evolution.</title>
        <authorList>
            <person name="Wing R.A."/>
        </authorList>
    </citation>
    <scope>NUCLEOTIDE SEQUENCE</scope>
</reference>
<evidence type="ECO:0000313" key="2">
    <source>
        <dbReference type="Proteomes" id="UP000032180"/>
    </source>
</evidence>
<proteinExistence type="predicted"/>
<accession>A0A0D9X0G0</accession>
<evidence type="ECO:0000313" key="1">
    <source>
        <dbReference type="EnsemblPlants" id="LPERR07G16380.1"/>
    </source>
</evidence>
<dbReference type="Proteomes" id="UP000032180">
    <property type="component" value="Chromosome 7"/>
</dbReference>
<organism evidence="1 2">
    <name type="scientific">Leersia perrieri</name>
    <dbReference type="NCBI Taxonomy" id="77586"/>
    <lineage>
        <taxon>Eukaryota</taxon>
        <taxon>Viridiplantae</taxon>
        <taxon>Streptophyta</taxon>
        <taxon>Embryophyta</taxon>
        <taxon>Tracheophyta</taxon>
        <taxon>Spermatophyta</taxon>
        <taxon>Magnoliopsida</taxon>
        <taxon>Liliopsida</taxon>
        <taxon>Poales</taxon>
        <taxon>Poaceae</taxon>
        <taxon>BOP clade</taxon>
        <taxon>Oryzoideae</taxon>
        <taxon>Oryzeae</taxon>
        <taxon>Oryzinae</taxon>
        <taxon>Leersia</taxon>
    </lineage>
</organism>
<name>A0A0D9X0G0_9ORYZ</name>
<reference evidence="2" key="2">
    <citation type="submission" date="2013-12" db="EMBL/GenBank/DDBJ databases">
        <authorList>
            <person name="Yu Y."/>
            <person name="Lee S."/>
            <person name="de Baynast K."/>
            <person name="Wissotski M."/>
            <person name="Liu L."/>
            <person name="Talag J."/>
            <person name="Goicoechea J."/>
            <person name="Angelova A."/>
            <person name="Jetty R."/>
            <person name="Kudrna D."/>
            <person name="Golser W."/>
            <person name="Rivera L."/>
            <person name="Zhang J."/>
            <person name="Wing R."/>
        </authorList>
    </citation>
    <scope>NUCLEOTIDE SEQUENCE</scope>
</reference>
<sequence length="71" mass="7461">MLATRRPRHILSSPSTVALLLPQTSGQHPDGNNAGLGKKKSTVICMIQITLTAGLYSSRPAGAFRACDLAV</sequence>
<dbReference type="Gramene" id="LPERR07G16380.1">
    <property type="protein sequence ID" value="LPERR07G16380.1"/>
    <property type="gene ID" value="LPERR07G16380"/>
</dbReference>
<dbReference type="AlphaFoldDB" id="A0A0D9X0G0"/>
<dbReference type="HOGENOM" id="CLU_2743678_0_0_1"/>